<dbReference type="Proteomes" id="UP000238362">
    <property type="component" value="Unassembled WGS sequence"/>
</dbReference>
<evidence type="ECO:0000256" key="1">
    <source>
        <dbReference type="SAM" id="SignalP"/>
    </source>
</evidence>
<dbReference type="CDD" id="cd02549">
    <property type="entry name" value="Peptidase_C39A"/>
    <property type="match status" value="1"/>
</dbReference>
<dbReference type="RefSeq" id="WP_106177666.1">
    <property type="nucleotide sequence ID" value="NZ_PVNH01000002.1"/>
</dbReference>
<name>A0A2T0M0R4_9PSEU</name>
<evidence type="ECO:0000313" key="3">
    <source>
        <dbReference type="EMBL" id="PRX50185.1"/>
    </source>
</evidence>
<dbReference type="EMBL" id="PVNH01000002">
    <property type="protein sequence ID" value="PRX50185.1"/>
    <property type="molecule type" value="Genomic_DNA"/>
</dbReference>
<proteinExistence type="predicted"/>
<feature type="chain" id="PRO_5015721672" evidence="1">
    <location>
        <begin position="25"/>
        <end position="409"/>
    </location>
</feature>
<evidence type="ECO:0000259" key="2">
    <source>
        <dbReference type="Pfam" id="PF13529"/>
    </source>
</evidence>
<comment type="caution">
    <text evidence="3">The sequence shown here is derived from an EMBL/GenBank/DDBJ whole genome shotgun (WGS) entry which is preliminary data.</text>
</comment>
<accession>A0A2T0M0R4</accession>
<dbReference type="Pfam" id="PF13529">
    <property type="entry name" value="Peptidase_C39_2"/>
    <property type="match status" value="1"/>
</dbReference>
<evidence type="ECO:0000313" key="4">
    <source>
        <dbReference type="Proteomes" id="UP000238362"/>
    </source>
</evidence>
<dbReference type="Gene3D" id="3.90.70.10">
    <property type="entry name" value="Cysteine proteinases"/>
    <property type="match status" value="1"/>
</dbReference>
<sequence>MRGRVVIIVLAVLAASTITGQAAAEGGGHEKIDHHGWSGAGLASGRLDGVVATRDGLRIGEPAGTFDDGERTYEYGRWTSPVHAPGFDATELIASWNAGTPERTWLRIEARTRTAGGDRTAWYELGRWAHGDTDIRRTSVPGQSDEHARVSVDTLVAKPGVRFRAFQLRVTLYRARGGSATPVLRAASAMTSRVPDRFTVPISAPGVARGIELPVPRYAQNIHKGRYPEYGGGGQNWCSPTSTAMVLDYWNAGPDEHELSWLPSGYPDPAVAHAARHTYDHAYEGTGNWPFNTAYAARYGLRAHVTRLHSLAELERYIARGVPVITSQSFLERELDGAGYGTAGHLMVVIGFTQDGDVIVNDPAADSSAGVRNVYPRAQFETIWQRTLRHDAEGNVAGGPGGIVYLVTR</sequence>
<dbReference type="InterPro" id="IPR039564">
    <property type="entry name" value="Peptidase_C39-like"/>
</dbReference>
<organism evidence="3 4">
    <name type="scientific">Prauserella shujinwangii</name>
    <dbReference type="NCBI Taxonomy" id="1453103"/>
    <lineage>
        <taxon>Bacteria</taxon>
        <taxon>Bacillati</taxon>
        <taxon>Actinomycetota</taxon>
        <taxon>Actinomycetes</taxon>
        <taxon>Pseudonocardiales</taxon>
        <taxon>Pseudonocardiaceae</taxon>
        <taxon>Prauserella</taxon>
    </lineage>
</organism>
<feature type="domain" description="Peptidase C39-like" evidence="2">
    <location>
        <begin position="213"/>
        <end position="364"/>
    </location>
</feature>
<keyword evidence="1" id="KW-0732">Signal</keyword>
<dbReference type="OrthoDB" id="9789941at2"/>
<protein>
    <submittedName>
        <fullName evidence="3">Peptidase C39-like protein</fullName>
    </submittedName>
</protein>
<gene>
    <name evidence="3" type="ORF">B0I33_102304</name>
</gene>
<feature type="signal peptide" evidence="1">
    <location>
        <begin position="1"/>
        <end position="24"/>
    </location>
</feature>
<dbReference type="AlphaFoldDB" id="A0A2T0M0R4"/>
<dbReference type="InterPro" id="IPR039563">
    <property type="entry name" value="Peptidase_C39_single_dom"/>
</dbReference>
<reference evidence="3 4" key="1">
    <citation type="submission" date="2018-03" db="EMBL/GenBank/DDBJ databases">
        <title>Genomic Encyclopedia of Type Strains, Phase III (KMG-III): the genomes of soil and plant-associated and newly described type strains.</title>
        <authorList>
            <person name="Whitman W."/>
        </authorList>
    </citation>
    <scope>NUCLEOTIDE SEQUENCE [LARGE SCALE GENOMIC DNA]</scope>
    <source>
        <strain evidence="3 4">CGMCC 4.7125</strain>
    </source>
</reference>
<keyword evidence="4" id="KW-1185">Reference proteome</keyword>